<keyword evidence="6" id="KW-0902">Two-component regulatory system</keyword>
<evidence type="ECO:0000259" key="9">
    <source>
        <dbReference type="PROSITE" id="PS50109"/>
    </source>
</evidence>
<evidence type="ECO:0000256" key="8">
    <source>
        <dbReference type="SAM" id="Coils"/>
    </source>
</evidence>
<dbReference type="InterPro" id="IPR003661">
    <property type="entry name" value="HisK_dim/P_dom"/>
</dbReference>
<dbReference type="PROSITE" id="PS50110">
    <property type="entry name" value="RESPONSE_REGULATORY"/>
    <property type="match status" value="1"/>
</dbReference>
<dbReference type="STRING" id="118168.MC7420_6821"/>
<evidence type="ECO:0000256" key="7">
    <source>
        <dbReference type="PROSITE-ProRule" id="PRU00169"/>
    </source>
</evidence>
<dbReference type="Gene3D" id="1.10.287.130">
    <property type="match status" value="1"/>
</dbReference>
<gene>
    <name evidence="11" type="ORF">MC7420_6821</name>
</gene>
<keyword evidence="12" id="KW-1185">Reference proteome</keyword>
<keyword evidence="8" id="KW-0175">Coiled coil</keyword>
<dbReference type="SMART" id="SM00387">
    <property type="entry name" value="HATPase_c"/>
    <property type="match status" value="1"/>
</dbReference>
<dbReference type="SMART" id="SM00388">
    <property type="entry name" value="HisKA"/>
    <property type="match status" value="1"/>
</dbReference>
<dbReference type="Gene3D" id="3.40.50.2300">
    <property type="match status" value="1"/>
</dbReference>
<name>B4VWE5_9CYAN</name>
<dbReference type="InterPro" id="IPR036097">
    <property type="entry name" value="HisK_dim/P_sf"/>
</dbReference>
<accession>B4VWE5</accession>
<dbReference type="Pfam" id="PF02518">
    <property type="entry name" value="HATPase_c"/>
    <property type="match status" value="1"/>
</dbReference>
<dbReference type="CDD" id="cd19920">
    <property type="entry name" value="REC_PA4781-like"/>
    <property type="match status" value="1"/>
</dbReference>
<sequence length="413" mass="46632">MSNPKNPGYVLIVDDQPNNLRLLSTTLTEAGYRVRNAISAKMALMGIEKALPQLILLDIMMPQMDGYELCQHLKSDERTQHIPIIFLSALDNEWDKVKAFEVGGTDYITKPFQVKEVLSRVNNQLMVVRQQQQIVEQNRQLQYQNQQLQQLNAELIRSNQDLEEFARIASHDLRSPLQTMKAFGQLFCQKYQSLLDDKAAHYMKRILEAGDRMEQLIQDLLNYSRVETQGEEFEPTDCNQVVESVLANLDSVIQGQGAVITCEHLPIVMADGIQLVQLFQNLISNALKFCSPEVAPEIKIAAELRQKTSSLSDEFAMVLPSTSEPTAVNEWVFRVEDNGIGVEAAYFERIFKVFQRLHTNEEYPGTGIGLSICQKIVEHHGGQIWVESSPGVGTTFYFTIPALLTPEAGKQGE</sequence>
<dbReference type="CDD" id="cd00082">
    <property type="entry name" value="HisKA"/>
    <property type="match status" value="1"/>
</dbReference>
<dbReference type="Gene3D" id="3.30.565.10">
    <property type="entry name" value="Histidine kinase-like ATPase, C-terminal domain"/>
    <property type="match status" value="1"/>
</dbReference>
<protein>
    <recommendedName>
        <fullName evidence="2">histidine kinase</fullName>
        <ecNumber evidence="2">2.7.13.3</ecNumber>
    </recommendedName>
</protein>
<dbReference type="OrthoDB" id="9778628at2"/>
<dbReference type="InterPro" id="IPR052162">
    <property type="entry name" value="Sensor_kinase/Photoreceptor"/>
</dbReference>
<dbReference type="SUPFAM" id="SSF52172">
    <property type="entry name" value="CheY-like"/>
    <property type="match status" value="1"/>
</dbReference>
<feature type="domain" description="Histidine kinase" evidence="9">
    <location>
        <begin position="168"/>
        <end position="404"/>
    </location>
</feature>
<dbReference type="FunFam" id="3.30.565.10:FF:000006">
    <property type="entry name" value="Sensor histidine kinase WalK"/>
    <property type="match status" value="1"/>
</dbReference>
<feature type="coiled-coil region" evidence="8">
    <location>
        <begin position="131"/>
        <end position="168"/>
    </location>
</feature>
<dbReference type="AlphaFoldDB" id="B4VWE5"/>
<dbReference type="EMBL" id="DS989856">
    <property type="protein sequence ID" value="EDX73773.1"/>
    <property type="molecule type" value="Genomic_DNA"/>
</dbReference>
<evidence type="ECO:0000256" key="2">
    <source>
        <dbReference type="ARBA" id="ARBA00012438"/>
    </source>
</evidence>
<feature type="domain" description="Response regulatory" evidence="10">
    <location>
        <begin position="9"/>
        <end position="125"/>
    </location>
</feature>
<proteinExistence type="predicted"/>
<evidence type="ECO:0000256" key="3">
    <source>
        <dbReference type="ARBA" id="ARBA00022553"/>
    </source>
</evidence>
<feature type="modified residue" description="4-aspartylphosphate" evidence="7">
    <location>
        <position position="58"/>
    </location>
</feature>
<dbReference type="GO" id="GO:0000155">
    <property type="term" value="F:phosphorelay sensor kinase activity"/>
    <property type="evidence" value="ECO:0007669"/>
    <property type="project" value="InterPro"/>
</dbReference>
<evidence type="ECO:0000256" key="1">
    <source>
        <dbReference type="ARBA" id="ARBA00000085"/>
    </source>
</evidence>
<dbReference type="SUPFAM" id="SSF47384">
    <property type="entry name" value="Homodimeric domain of signal transducing histidine kinase"/>
    <property type="match status" value="1"/>
</dbReference>
<dbReference type="PROSITE" id="PS50109">
    <property type="entry name" value="HIS_KIN"/>
    <property type="match status" value="1"/>
</dbReference>
<dbReference type="eggNOG" id="COG3706">
    <property type="taxonomic scope" value="Bacteria"/>
</dbReference>
<dbReference type="InterPro" id="IPR036890">
    <property type="entry name" value="HATPase_C_sf"/>
</dbReference>
<dbReference type="InterPro" id="IPR001789">
    <property type="entry name" value="Sig_transdc_resp-reg_receiver"/>
</dbReference>
<dbReference type="InterPro" id="IPR011006">
    <property type="entry name" value="CheY-like_superfamily"/>
</dbReference>
<dbReference type="Pfam" id="PF00072">
    <property type="entry name" value="Response_reg"/>
    <property type="match status" value="1"/>
</dbReference>
<dbReference type="HOGENOM" id="CLU_000445_114_72_3"/>
<dbReference type="PANTHER" id="PTHR43304:SF1">
    <property type="entry name" value="PAC DOMAIN-CONTAINING PROTEIN"/>
    <property type="match status" value="1"/>
</dbReference>
<dbReference type="eggNOG" id="COG4251">
    <property type="taxonomic scope" value="Bacteria"/>
</dbReference>
<dbReference type="Proteomes" id="UP000003835">
    <property type="component" value="Unassembled WGS sequence"/>
</dbReference>
<evidence type="ECO:0000256" key="5">
    <source>
        <dbReference type="ARBA" id="ARBA00022777"/>
    </source>
</evidence>
<dbReference type="SMART" id="SM00448">
    <property type="entry name" value="REC"/>
    <property type="match status" value="1"/>
</dbReference>
<reference evidence="11 12" key="1">
    <citation type="submission" date="2008-07" db="EMBL/GenBank/DDBJ databases">
        <authorList>
            <person name="Tandeau de Marsac N."/>
            <person name="Ferriera S."/>
            <person name="Johnson J."/>
            <person name="Kravitz S."/>
            <person name="Beeson K."/>
            <person name="Sutton G."/>
            <person name="Rogers Y.-H."/>
            <person name="Friedman R."/>
            <person name="Frazier M."/>
            <person name="Venter J.C."/>
        </authorList>
    </citation>
    <scope>NUCLEOTIDE SEQUENCE [LARGE SCALE GENOMIC DNA]</scope>
    <source>
        <strain evidence="11 12">PCC 7420</strain>
    </source>
</reference>
<dbReference type="RefSeq" id="WP_006103037.1">
    <property type="nucleotide sequence ID" value="NZ_DS989856.1"/>
</dbReference>
<dbReference type="EC" id="2.7.13.3" evidence="2"/>
<comment type="catalytic activity">
    <reaction evidence="1">
        <text>ATP + protein L-histidine = ADP + protein N-phospho-L-histidine.</text>
        <dbReference type="EC" id="2.7.13.3"/>
    </reaction>
</comment>
<evidence type="ECO:0000256" key="4">
    <source>
        <dbReference type="ARBA" id="ARBA00022679"/>
    </source>
</evidence>
<evidence type="ECO:0000313" key="11">
    <source>
        <dbReference type="EMBL" id="EDX73773.1"/>
    </source>
</evidence>
<keyword evidence="3 7" id="KW-0597">Phosphoprotein</keyword>
<dbReference type="InterPro" id="IPR005467">
    <property type="entry name" value="His_kinase_dom"/>
</dbReference>
<keyword evidence="5 11" id="KW-0418">Kinase</keyword>
<dbReference type="PANTHER" id="PTHR43304">
    <property type="entry name" value="PHYTOCHROME-LIKE PROTEIN CPH1"/>
    <property type="match status" value="1"/>
</dbReference>
<dbReference type="InterPro" id="IPR004358">
    <property type="entry name" value="Sig_transdc_His_kin-like_C"/>
</dbReference>
<evidence type="ECO:0000259" key="10">
    <source>
        <dbReference type="PROSITE" id="PS50110"/>
    </source>
</evidence>
<dbReference type="InterPro" id="IPR003594">
    <property type="entry name" value="HATPase_dom"/>
</dbReference>
<dbReference type="SUPFAM" id="SSF55874">
    <property type="entry name" value="ATPase domain of HSP90 chaperone/DNA topoisomerase II/histidine kinase"/>
    <property type="match status" value="1"/>
</dbReference>
<organism evidence="11 12">
    <name type="scientific">Coleofasciculus chthonoplastes PCC 7420</name>
    <dbReference type="NCBI Taxonomy" id="118168"/>
    <lineage>
        <taxon>Bacteria</taxon>
        <taxon>Bacillati</taxon>
        <taxon>Cyanobacteriota</taxon>
        <taxon>Cyanophyceae</taxon>
        <taxon>Coleofasciculales</taxon>
        <taxon>Coleofasciculaceae</taxon>
        <taxon>Coleofasciculus</taxon>
    </lineage>
</organism>
<dbReference type="Pfam" id="PF00512">
    <property type="entry name" value="HisKA"/>
    <property type="match status" value="1"/>
</dbReference>
<dbReference type="PRINTS" id="PR00344">
    <property type="entry name" value="BCTRLSENSOR"/>
</dbReference>
<keyword evidence="4" id="KW-0808">Transferase</keyword>
<evidence type="ECO:0000256" key="6">
    <source>
        <dbReference type="ARBA" id="ARBA00023012"/>
    </source>
</evidence>
<evidence type="ECO:0000313" key="12">
    <source>
        <dbReference type="Proteomes" id="UP000003835"/>
    </source>
</evidence>